<name>A0A9D0YVY1_9FIRM</name>
<evidence type="ECO:0000313" key="2">
    <source>
        <dbReference type="EMBL" id="HIQ62709.1"/>
    </source>
</evidence>
<gene>
    <name evidence="2" type="ORF">IAA66_03870</name>
</gene>
<sequence length="69" mass="7427">MMEMAGEHWRGCAPCEEGAQEKLYPACRVGLGLVIAGLVLAFIGVIFSFWLTLLGAALLLAGYLVIRIC</sequence>
<feature type="transmembrane region" description="Helical" evidence="1">
    <location>
        <begin position="33"/>
        <end position="66"/>
    </location>
</feature>
<keyword evidence="1" id="KW-0812">Transmembrane</keyword>
<dbReference type="EMBL" id="DVFI01000056">
    <property type="protein sequence ID" value="HIQ62709.1"/>
    <property type="molecule type" value="Genomic_DNA"/>
</dbReference>
<evidence type="ECO:0000313" key="3">
    <source>
        <dbReference type="Proteomes" id="UP000886819"/>
    </source>
</evidence>
<protein>
    <submittedName>
        <fullName evidence="2">Uncharacterized protein</fullName>
    </submittedName>
</protein>
<dbReference type="Proteomes" id="UP000886819">
    <property type="component" value="Unassembled WGS sequence"/>
</dbReference>
<comment type="caution">
    <text evidence="2">The sequence shown here is derived from an EMBL/GenBank/DDBJ whole genome shotgun (WGS) entry which is preliminary data.</text>
</comment>
<keyword evidence="1" id="KW-0472">Membrane</keyword>
<evidence type="ECO:0000256" key="1">
    <source>
        <dbReference type="SAM" id="Phobius"/>
    </source>
</evidence>
<organism evidence="2 3">
    <name type="scientific">Candidatus Avichristensenella intestinipullorum</name>
    <dbReference type="NCBI Taxonomy" id="2840693"/>
    <lineage>
        <taxon>Bacteria</taxon>
        <taxon>Bacillati</taxon>
        <taxon>Bacillota</taxon>
        <taxon>Clostridia</taxon>
        <taxon>Candidatus Avichristensenella</taxon>
    </lineage>
</organism>
<reference evidence="2" key="2">
    <citation type="journal article" date="2021" name="PeerJ">
        <title>Extensive microbial diversity within the chicken gut microbiome revealed by metagenomics and culture.</title>
        <authorList>
            <person name="Gilroy R."/>
            <person name="Ravi A."/>
            <person name="Getino M."/>
            <person name="Pursley I."/>
            <person name="Horton D.L."/>
            <person name="Alikhan N.F."/>
            <person name="Baker D."/>
            <person name="Gharbi K."/>
            <person name="Hall N."/>
            <person name="Watson M."/>
            <person name="Adriaenssens E.M."/>
            <person name="Foster-Nyarko E."/>
            <person name="Jarju S."/>
            <person name="Secka A."/>
            <person name="Antonio M."/>
            <person name="Oren A."/>
            <person name="Chaudhuri R.R."/>
            <person name="La Ragione R."/>
            <person name="Hildebrand F."/>
            <person name="Pallen M.J."/>
        </authorList>
    </citation>
    <scope>NUCLEOTIDE SEQUENCE</scope>
    <source>
        <strain evidence="2">ChiHile30-977</strain>
    </source>
</reference>
<dbReference type="AlphaFoldDB" id="A0A9D0YVY1"/>
<proteinExistence type="predicted"/>
<reference evidence="2" key="1">
    <citation type="submission" date="2020-10" db="EMBL/GenBank/DDBJ databases">
        <authorList>
            <person name="Gilroy R."/>
        </authorList>
    </citation>
    <scope>NUCLEOTIDE SEQUENCE</scope>
    <source>
        <strain evidence="2">ChiHile30-977</strain>
    </source>
</reference>
<keyword evidence="1" id="KW-1133">Transmembrane helix</keyword>
<accession>A0A9D0YVY1</accession>